<dbReference type="AlphaFoldDB" id="A0A5J4KWL7"/>
<name>A0A5J4KWL7_9ZZZZ</name>
<accession>A0A5J4KWL7</accession>
<proteinExistence type="predicted"/>
<organism evidence="1">
    <name type="scientific">hot springs metagenome</name>
    <dbReference type="NCBI Taxonomy" id="433727"/>
    <lineage>
        <taxon>unclassified sequences</taxon>
        <taxon>metagenomes</taxon>
        <taxon>ecological metagenomes</taxon>
    </lineage>
</organism>
<dbReference type="EMBL" id="BLAB01000001">
    <property type="protein sequence ID" value="GER93634.1"/>
    <property type="molecule type" value="Genomic_DNA"/>
</dbReference>
<comment type="caution">
    <text evidence="1">The sequence shown here is derived from an EMBL/GenBank/DDBJ whole genome shotgun (WGS) entry which is preliminary data.</text>
</comment>
<sequence>MAEKAKSKTDVAARAENKSKAIVCRNCGNKVDVVMAVSPSGKKRMRRICCGE</sequence>
<reference evidence="1" key="1">
    <citation type="submission" date="2019-10" db="EMBL/GenBank/DDBJ databases">
        <title>Metagenomic sequencing of thiosulfate-disproportionating enrichment culture.</title>
        <authorList>
            <person name="Umezawa K."/>
            <person name="Kojima H."/>
            <person name="Fukui M."/>
        </authorList>
    </citation>
    <scope>NUCLEOTIDE SEQUENCE</scope>
    <source>
        <strain evidence="1">45J</strain>
    </source>
</reference>
<protein>
    <submittedName>
        <fullName evidence="1">Uncharacterized protein</fullName>
    </submittedName>
</protein>
<gene>
    <name evidence="1" type="ORF">A45J_1388</name>
</gene>
<evidence type="ECO:0000313" key="1">
    <source>
        <dbReference type="EMBL" id="GER93634.1"/>
    </source>
</evidence>